<evidence type="ECO:0000256" key="7">
    <source>
        <dbReference type="ARBA" id="ARBA00048539"/>
    </source>
</evidence>
<dbReference type="NCBIfam" id="TIGR02433">
    <property type="entry name" value="lysidine_TilS_C"/>
    <property type="match status" value="1"/>
</dbReference>
<dbReference type="InterPro" id="IPR015262">
    <property type="entry name" value="tRNA_Ile_lys_synt_subst-bd"/>
</dbReference>
<evidence type="ECO:0000313" key="11">
    <source>
        <dbReference type="Proteomes" id="UP000017800"/>
    </source>
</evidence>
<dbReference type="Pfam" id="PF11734">
    <property type="entry name" value="TilS_C"/>
    <property type="match status" value="1"/>
</dbReference>
<evidence type="ECO:0000256" key="4">
    <source>
        <dbReference type="ARBA" id="ARBA00022694"/>
    </source>
</evidence>
<gene>
    <name evidence="8 10" type="primary">tilS</name>
    <name evidence="10" type="ORF">VHA01S_014_00390</name>
</gene>
<dbReference type="InterPro" id="IPR012094">
    <property type="entry name" value="tRNA_Ile_lys_synt"/>
</dbReference>
<proteinExistence type="inferred from homology"/>
<dbReference type="HAMAP" id="MF_01161">
    <property type="entry name" value="tRNA_Ile_lys_synt"/>
    <property type="match status" value="1"/>
</dbReference>
<dbReference type="GO" id="GO:0006400">
    <property type="term" value="P:tRNA modification"/>
    <property type="evidence" value="ECO:0007669"/>
    <property type="project" value="UniProtKB-UniRule"/>
</dbReference>
<dbReference type="AlphaFoldDB" id="V5F1N3"/>
<evidence type="ECO:0000256" key="1">
    <source>
        <dbReference type="ARBA" id="ARBA00004496"/>
    </source>
</evidence>
<keyword evidence="5 8" id="KW-0547">Nucleotide-binding</keyword>
<protein>
    <recommendedName>
        <fullName evidence="8">tRNA(Ile)-lysidine synthase</fullName>
        <ecNumber evidence="8">6.3.4.19</ecNumber>
    </recommendedName>
    <alternativeName>
        <fullName evidence="8">tRNA(Ile)-2-lysyl-cytidine synthase</fullName>
    </alternativeName>
    <alternativeName>
        <fullName evidence="8">tRNA(Ile)-lysidine synthetase</fullName>
    </alternativeName>
</protein>
<comment type="catalytic activity">
    <reaction evidence="7 8">
        <text>cytidine(34) in tRNA(Ile2) + L-lysine + ATP = lysidine(34) in tRNA(Ile2) + AMP + diphosphate + H(+)</text>
        <dbReference type="Rhea" id="RHEA:43744"/>
        <dbReference type="Rhea" id="RHEA-COMP:10625"/>
        <dbReference type="Rhea" id="RHEA-COMP:10670"/>
        <dbReference type="ChEBI" id="CHEBI:15378"/>
        <dbReference type="ChEBI" id="CHEBI:30616"/>
        <dbReference type="ChEBI" id="CHEBI:32551"/>
        <dbReference type="ChEBI" id="CHEBI:33019"/>
        <dbReference type="ChEBI" id="CHEBI:82748"/>
        <dbReference type="ChEBI" id="CHEBI:83665"/>
        <dbReference type="ChEBI" id="CHEBI:456215"/>
        <dbReference type="EC" id="6.3.4.19"/>
    </reaction>
</comment>
<organism evidence="10 11">
    <name type="scientific">Vibrio halioticoli NBRC 102217</name>
    <dbReference type="NCBI Taxonomy" id="1219072"/>
    <lineage>
        <taxon>Bacteria</taxon>
        <taxon>Pseudomonadati</taxon>
        <taxon>Pseudomonadota</taxon>
        <taxon>Gammaproteobacteria</taxon>
        <taxon>Vibrionales</taxon>
        <taxon>Vibrionaceae</taxon>
        <taxon>Vibrio</taxon>
    </lineage>
</organism>
<dbReference type="SUPFAM" id="SSF82829">
    <property type="entry name" value="MesJ substrate recognition domain-like"/>
    <property type="match status" value="1"/>
</dbReference>
<dbReference type="NCBIfam" id="TIGR02432">
    <property type="entry name" value="lysidine_TilS_N"/>
    <property type="match status" value="1"/>
</dbReference>
<feature type="binding site" evidence="8">
    <location>
        <begin position="27"/>
        <end position="32"/>
    </location>
    <ligand>
        <name>ATP</name>
        <dbReference type="ChEBI" id="CHEBI:30616"/>
    </ligand>
</feature>
<accession>V5F1N3</accession>
<reference evidence="10 11" key="1">
    <citation type="submission" date="2013-10" db="EMBL/GenBank/DDBJ databases">
        <authorList>
            <person name="Ichikawa N."/>
            <person name="Kimura A."/>
            <person name="Ohji S."/>
            <person name="Hosoyama A."/>
            <person name="Fujita N."/>
        </authorList>
    </citation>
    <scope>NUCLEOTIDE SEQUENCE [LARGE SCALE GENOMIC DNA]</scope>
    <source>
        <strain evidence="10 11">NBRC 102217</strain>
    </source>
</reference>
<reference evidence="10 11" key="2">
    <citation type="submission" date="2013-11" db="EMBL/GenBank/DDBJ databases">
        <title>Whole genome shotgun sequence of Vibrio halioticoli NBRC 102217.</title>
        <authorList>
            <person name="Isaki S."/>
            <person name="Kimura A."/>
            <person name="Ohji S."/>
            <person name="Hosoyama A."/>
            <person name="Fujita N."/>
            <person name="Hashimoto M."/>
            <person name="Hosoyama Y."/>
            <person name="Yamazoe A."/>
        </authorList>
    </citation>
    <scope>NUCLEOTIDE SEQUENCE [LARGE SCALE GENOMIC DNA]</scope>
    <source>
        <strain evidence="10 11">NBRC 102217</strain>
    </source>
</reference>
<dbReference type="GO" id="GO:0032267">
    <property type="term" value="F:tRNA(Ile)-lysidine synthase activity"/>
    <property type="evidence" value="ECO:0007669"/>
    <property type="project" value="UniProtKB-EC"/>
</dbReference>
<dbReference type="Pfam" id="PF09179">
    <property type="entry name" value="TilS"/>
    <property type="match status" value="1"/>
</dbReference>
<comment type="domain">
    <text evidence="8">The N-terminal region contains the highly conserved SGGXDS motif, predicted to be a P-loop motif involved in ATP binding.</text>
</comment>
<dbReference type="GO" id="GO:0005524">
    <property type="term" value="F:ATP binding"/>
    <property type="evidence" value="ECO:0007669"/>
    <property type="project" value="UniProtKB-UniRule"/>
</dbReference>
<evidence type="ECO:0000256" key="5">
    <source>
        <dbReference type="ARBA" id="ARBA00022741"/>
    </source>
</evidence>
<dbReference type="EC" id="6.3.4.19" evidence="8"/>
<name>V5F1N3_9VIBR</name>
<evidence type="ECO:0000256" key="3">
    <source>
        <dbReference type="ARBA" id="ARBA00022598"/>
    </source>
</evidence>
<evidence type="ECO:0000259" key="9">
    <source>
        <dbReference type="SMART" id="SM00977"/>
    </source>
</evidence>
<dbReference type="GO" id="GO:0005737">
    <property type="term" value="C:cytoplasm"/>
    <property type="evidence" value="ECO:0007669"/>
    <property type="project" value="UniProtKB-SubCell"/>
</dbReference>
<evidence type="ECO:0000256" key="8">
    <source>
        <dbReference type="HAMAP-Rule" id="MF_01161"/>
    </source>
</evidence>
<comment type="subcellular location">
    <subcellularLocation>
        <location evidence="1 8">Cytoplasm</location>
    </subcellularLocation>
</comment>
<keyword evidence="11" id="KW-1185">Reference proteome</keyword>
<dbReference type="SUPFAM" id="SSF56037">
    <property type="entry name" value="PheT/TilS domain"/>
    <property type="match status" value="1"/>
</dbReference>
<dbReference type="EMBL" id="BAUJ01000014">
    <property type="protein sequence ID" value="GAD89014.1"/>
    <property type="molecule type" value="Genomic_DNA"/>
</dbReference>
<keyword evidence="4 8" id="KW-0819">tRNA processing</keyword>
<dbReference type="InterPro" id="IPR012795">
    <property type="entry name" value="tRNA_Ile_lys_synt_N"/>
</dbReference>
<dbReference type="PANTHER" id="PTHR43033:SF1">
    <property type="entry name" value="TRNA(ILE)-LYSIDINE SYNTHASE-RELATED"/>
    <property type="match status" value="1"/>
</dbReference>
<keyword evidence="6 8" id="KW-0067">ATP-binding</keyword>
<evidence type="ECO:0000256" key="6">
    <source>
        <dbReference type="ARBA" id="ARBA00022840"/>
    </source>
</evidence>
<dbReference type="InterPro" id="IPR012796">
    <property type="entry name" value="Lysidine-tRNA-synth_C"/>
</dbReference>
<evidence type="ECO:0000256" key="2">
    <source>
        <dbReference type="ARBA" id="ARBA00022490"/>
    </source>
</evidence>
<keyword evidence="2 8" id="KW-0963">Cytoplasm</keyword>
<keyword evidence="3 8" id="KW-0436">Ligase</keyword>
<dbReference type="Proteomes" id="UP000017800">
    <property type="component" value="Unassembled WGS sequence"/>
</dbReference>
<dbReference type="SMART" id="SM00977">
    <property type="entry name" value="TilS_C"/>
    <property type="match status" value="1"/>
</dbReference>
<dbReference type="CDD" id="cd01992">
    <property type="entry name" value="TilS_N"/>
    <property type="match status" value="1"/>
</dbReference>
<dbReference type="InterPro" id="IPR011063">
    <property type="entry name" value="TilS/TtcA_N"/>
</dbReference>
<dbReference type="eggNOG" id="COG0037">
    <property type="taxonomic scope" value="Bacteria"/>
</dbReference>
<dbReference type="PANTHER" id="PTHR43033">
    <property type="entry name" value="TRNA(ILE)-LYSIDINE SYNTHASE-RELATED"/>
    <property type="match status" value="1"/>
</dbReference>
<comment type="function">
    <text evidence="8">Ligates lysine onto the cytidine present at position 34 of the AUA codon-specific tRNA(Ile) that contains the anticodon CAU, in an ATP-dependent manner. Cytidine is converted to lysidine, thus changing the amino acid specificity of the tRNA from methionine to isoleucine.</text>
</comment>
<dbReference type="Gene3D" id="1.20.59.20">
    <property type="match status" value="1"/>
</dbReference>
<comment type="caution">
    <text evidence="10">The sequence shown here is derived from an EMBL/GenBank/DDBJ whole genome shotgun (WGS) entry which is preliminary data.</text>
</comment>
<dbReference type="Pfam" id="PF01171">
    <property type="entry name" value="ATP_bind_3"/>
    <property type="match status" value="1"/>
</dbReference>
<evidence type="ECO:0000313" key="10">
    <source>
        <dbReference type="EMBL" id="GAD89014.1"/>
    </source>
</evidence>
<dbReference type="SUPFAM" id="SSF52402">
    <property type="entry name" value="Adenine nucleotide alpha hydrolases-like"/>
    <property type="match status" value="1"/>
</dbReference>
<comment type="similarity">
    <text evidence="8">Belongs to the tRNA(Ile)-lysidine synthase family.</text>
</comment>
<dbReference type="InterPro" id="IPR014729">
    <property type="entry name" value="Rossmann-like_a/b/a_fold"/>
</dbReference>
<sequence length="445" mass="50652">MDIIFDTFCKVIEAYRSSDSKIVLALSGGLDSRVMLHCLSRYQGLARYQTQNPTAKVMAVHVNHGLSQNAALWTTQCQQWCEASSIVFCVEHAHLDINSKQSLEAQARDARYELLAKHLQNGDLLLTAQHADDQLETLLLALKRGSGPRGLAGMGASSAFQDSLLVRPFLSLRREQLHDYAVEHQLQWVEDESNQDTKFDRNFLRHAVVPQLSKRWPEIQKNALRSAELCFEQEQLLDELLQHQYQQALNPDNSLSMQRLSAVSEAIRHRLIRQWFKQHNHPMPSRKQLILLFNEVIGAGADANPKLVIGDRTVRRFQNSIHLVKEIEPPQEWQSVLKSNQILDLPHQLGSVVLGNHSDLGLGVRAANADEKAWVQFNPSGLSAHPAGRVGSRKLKKLFQEYQIPPWKRSLIPILMYNDKVVAVGDLFVCRDFTGSSHRFYWKKK</sequence>
<dbReference type="RefSeq" id="WP_023403389.1">
    <property type="nucleotide sequence ID" value="NZ_BAUJ01000014.1"/>
</dbReference>
<dbReference type="Gene3D" id="3.40.50.620">
    <property type="entry name" value="HUPs"/>
    <property type="match status" value="1"/>
</dbReference>
<feature type="domain" description="Lysidine-tRNA(Ile) synthetase C-terminal" evidence="9">
    <location>
        <begin position="373"/>
        <end position="442"/>
    </location>
</feature>